<dbReference type="InterPro" id="IPR003593">
    <property type="entry name" value="AAA+_ATPase"/>
</dbReference>
<evidence type="ECO:0000259" key="3">
    <source>
        <dbReference type="PROSITE" id="PS50893"/>
    </source>
</evidence>
<proteinExistence type="predicted"/>
<keyword evidence="5" id="KW-1185">Reference proteome</keyword>
<dbReference type="KEGG" id="dli:dnl_50730"/>
<gene>
    <name evidence="4" type="ORF">dnl_50730</name>
</gene>
<dbReference type="Gene3D" id="3.40.50.300">
    <property type="entry name" value="P-loop containing nucleotide triphosphate hydrolases"/>
    <property type="match status" value="1"/>
</dbReference>
<accession>A0A975GIQ4</accession>
<dbReference type="PROSITE" id="PS00211">
    <property type="entry name" value="ABC_TRANSPORTER_1"/>
    <property type="match status" value="1"/>
</dbReference>
<dbReference type="RefSeq" id="WP_246514785.1">
    <property type="nucleotide sequence ID" value="NZ_CP061799.1"/>
</dbReference>
<evidence type="ECO:0000256" key="1">
    <source>
        <dbReference type="ARBA" id="ARBA00022741"/>
    </source>
</evidence>
<sequence length="198" mass="22490">MKGLVFRNLFFHKTGPINLEIKPGECIGISGHSGAGKSLFLRAAADMDMHSGLIYLNNVESKQISAHQWRKKIGLLPAESCWWFDTVGQHFKSLNSNDLLKSLGFDPDVMEWEISRLSSGEKQRLALLRLLANQPEALLLDEPTANLDTANILQAETIIKKYQADNNLPVIWVSHDKEQIKRISSRHFFMDKYKLSEL</sequence>
<dbReference type="InterPro" id="IPR003439">
    <property type="entry name" value="ABC_transporter-like_ATP-bd"/>
</dbReference>
<dbReference type="GO" id="GO:0005524">
    <property type="term" value="F:ATP binding"/>
    <property type="evidence" value="ECO:0007669"/>
    <property type="project" value="UniProtKB-KW"/>
</dbReference>
<evidence type="ECO:0000313" key="4">
    <source>
        <dbReference type="EMBL" id="QTA82691.1"/>
    </source>
</evidence>
<organism evidence="4 5">
    <name type="scientific">Desulfonema limicola</name>
    <dbReference type="NCBI Taxonomy" id="45656"/>
    <lineage>
        <taxon>Bacteria</taxon>
        <taxon>Pseudomonadati</taxon>
        <taxon>Thermodesulfobacteriota</taxon>
        <taxon>Desulfobacteria</taxon>
        <taxon>Desulfobacterales</taxon>
        <taxon>Desulfococcaceae</taxon>
        <taxon>Desulfonema</taxon>
    </lineage>
</organism>
<dbReference type="Pfam" id="PF00005">
    <property type="entry name" value="ABC_tran"/>
    <property type="match status" value="1"/>
</dbReference>
<dbReference type="EMBL" id="CP061799">
    <property type="protein sequence ID" value="QTA82691.1"/>
    <property type="molecule type" value="Genomic_DNA"/>
</dbReference>
<dbReference type="SMART" id="SM00382">
    <property type="entry name" value="AAA"/>
    <property type="match status" value="1"/>
</dbReference>
<keyword evidence="2 4" id="KW-0067">ATP-binding</keyword>
<dbReference type="InterPro" id="IPR027417">
    <property type="entry name" value="P-loop_NTPase"/>
</dbReference>
<reference evidence="4" key="1">
    <citation type="journal article" date="2021" name="Microb. Physiol.">
        <title>Proteogenomic Insights into the Physiology of Marine, Sulfate-Reducing, Filamentous Desulfonema limicola and Desulfonema magnum.</title>
        <authorList>
            <person name="Schnaars V."/>
            <person name="Wohlbrand L."/>
            <person name="Scheve S."/>
            <person name="Hinrichs C."/>
            <person name="Reinhardt R."/>
            <person name="Rabus R."/>
        </authorList>
    </citation>
    <scope>NUCLEOTIDE SEQUENCE</scope>
    <source>
        <strain evidence="4">5ac10</strain>
    </source>
</reference>
<evidence type="ECO:0000256" key="2">
    <source>
        <dbReference type="ARBA" id="ARBA00022840"/>
    </source>
</evidence>
<dbReference type="PROSITE" id="PS50893">
    <property type="entry name" value="ABC_TRANSPORTER_2"/>
    <property type="match status" value="1"/>
</dbReference>
<name>A0A975GIQ4_9BACT</name>
<dbReference type="Proteomes" id="UP000663720">
    <property type="component" value="Chromosome"/>
</dbReference>
<keyword evidence="1" id="KW-0547">Nucleotide-binding</keyword>
<evidence type="ECO:0000313" key="5">
    <source>
        <dbReference type="Proteomes" id="UP000663720"/>
    </source>
</evidence>
<dbReference type="GO" id="GO:0016887">
    <property type="term" value="F:ATP hydrolysis activity"/>
    <property type="evidence" value="ECO:0007669"/>
    <property type="project" value="InterPro"/>
</dbReference>
<feature type="domain" description="ABC transporter" evidence="3">
    <location>
        <begin position="4"/>
        <end position="198"/>
    </location>
</feature>
<dbReference type="PANTHER" id="PTHR43119:SF1">
    <property type="entry name" value="ABC TRANSPORTER DOMAIN-CONTAINING PROTEIN"/>
    <property type="match status" value="1"/>
</dbReference>
<dbReference type="AlphaFoldDB" id="A0A975GIQ4"/>
<dbReference type="SUPFAM" id="SSF52540">
    <property type="entry name" value="P-loop containing nucleoside triphosphate hydrolases"/>
    <property type="match status" value="1"/>
</dbReference>
<dbReference type="PANTHER" id="PTHR43119">
    <property type="entry name" value="ABC TRANSPORT PROTEIN ATP-BINDING COMPONENT-RELATED"/>
    <property type="match status" value="1"/>
</dbReference>
<protein>
    <submittedName>
        <fullName evidence="4">ABC transporter, ATP-binding protein</fullName>
    </submittedName>
</protein>
<dbReference type="InterPro" id="IPR017871">
    <property type="entry name" value="ABC_transporter-like_CS"/>
</dbReference>